<sequence length="40" mass="4367">MHVVKNHSVGKNRLSPGIELLISITLALSGKRYFCANLSV</sequence>
<organism evidence="1 2">
    <name type="scientific">Pontiella sulfatireligans</name>
    <dbReference type="NCBI Taxonomy" id="2750658"/>
    <lineage>
        <taxon>Bacteria</taxon>
        <taxon>Pseudomonadati</taxon>
        <taxon>Kiritimatiellota</taxon>
        <taxon>Kiritimatiellia</taxon>
        <taxon>Kiritimatiellales</taxon>
        <taxon>Pontiellaceae</taxon>
        <taxon>Pontiella</taxon>
    </lineage>
</organism>
<accession>A0A6C2UI24</accession>
<evidence type="ECO:0000313" key="1">
    <source>
        <dbReference type="EMBL" id="VGO19061.1"/>
    </source>
</evidence>
<gene>
    <name evidence="1" type="ORF">SCARR_01117</name>
</gene>
<dbReference type="Proteomes" id="UP000346198">
    <property type="component" value="Unassembled WGS sequence"/>
</dbReference>
<keyword evidence="2" id="KW-1185">Reference proteome</keyword>
<proteinExistence type="predicted"/>
<reference evidence="1 2" key="1">
    <citation type="submission" date="2019-04" db="EMBL/GenBank/DDBJ databases">
        <authorList>
            <person name="Van Vliet M D."/>
        </authorList>
    </citation>
    <scope>NUCLEOTIDE SEQUENCE [LARGE SCALE GENOMIC DNA]</scope>
    <source>
        <strain evidence="1 2">F21</strain>
    </source>
</reference>
<name>A0A6C2UI24_9BACT</name>
<protein>
    <submittedName>
        <fullName evidence="1">Uncharacterized protein</fullName>
    </submittedName>
</protein>
<dbReference type="EMBL" id="CAAHFH010000001">
    <property type="protein sequence ID" value="VGO19061.1"/>
    <property type="molecule type" value="Genomic_DNA"/>
</dbReference>
<evidence type="ECO:0000313" key="2">
    <source>
        <dbReference type="Proteomes" id="UP000346198"/>
    </source>
</evidence>
<dbReference type="AlphaFoldDB" id="A0A6C2UI24"/>